<evidence type="ECO:0000313" key="3">
    <source>
        <dbReference type="EMBL" id="BAM88454.1"/>
    </source>
</evidence>
<feature type="transmembrane region" description="Helical" evidence="1">
    <location>
        <begin position="300"/>
        <end position="317"/>
    </location>
</feature>
<protein>
    <recommendedName>
        <fullName evidence="2">Acyltransferase 3 domain-containing protein</fullName>
    </recommendedName>
</protein>
<feature type="transmembrane region" description="Helical" evidence="1">
    <location>
        <begin position="111"/>
        <end position="134"/>
    </location>
</feature>
<dbReference type="Pfam" id="PF01757">
    <property type="entry name" value="Acyl_transf_3"/>
    <property type="match status" value="1"/>
</dbReference>
<dbReference type="InterPro" id="IPR050879">
    <property type="entry name" value="Acyltransferase_3"/>
</dbReference>
<dbReference type="Proteomes" id="UP000011841">
    <property type="component" value="Chromosome"/>
</dbReference>
<evidence type="ECO:0000259" key="2">
    <source>
        <dbReference type="Pfam" id="PF01757"/>
    </source>
</evidence>
<dbReference type="KEGG" id="aol:S58_24480"/>
<dbReference type="PATRIC" id="fig|1245469.3.peg.2507"/>
<sequence>MLTPQTSTTPEPQKLLGLEGLRFLATVAVLLWHYQHFAFVADAPVGLVRSELPFYRALFPFYEAGQSGVVIFWCISGFIFFWKYSSVVADGRMDGWTFFVYRLSRLYPLHFATLVLVAVLQVVYVAGHGFFFVYQDNDVSHFVPQLFMASDWLKVTGASFNGPIWSVSVEILVYAAFFLTLRIVPASPLLNLAVILAGIMSGTLVGKCFVFFYAGGLAAMARLAVANSPFRPKLEAIAGCASLAVPVALWLADVDPGELTGALLLVYTPILLFVCARHFALPQRVEDLLQAAGNMTYSCYLLHFPIQLMIALAFAWLERPIPYRDHLFWVAFVVSTLVAAYLTFRWFEAPAQRLIRNTLLRRQNAGQTSPVPLRQN</sequence>
<dbReference type="GO" id="GO:0016747">
    <property type="term" value="F:acyltransferase activity, transferring groups other than amino-acyl groups"/>
    <property type="evidence" value="ECO:0007669"/>
    <property type="project" value="InterPro"/>
</dbReference>
<dbReference type="STRING" id="1245469.S58_24480"/>
<feature type="transmembrane region" description="Helical" evidence="1">
    <location>
        <begin position="162"/>
        <end position="181"/>
    </location>
</feature>
<dbReference type="HOGENOM" id="CLU_005679_2_1_5"/>
<feature type="domain" description="Acyltransferase 3" evidence="2">
    <location>
        <begin position="17"/>
        <end position="344"/>
    </location>
</feature>
<proteinExistence type="predicted"/>
<feature type="transmembrane region" description="Helical" evidence="1">
    <location>
        <begin position="259"/>
        <end position="280"/>
    </location>
</feature>
<dbReference type="GO" id="GO:0016020">
    <property type="term" value="C:membrane"/>
    <property type="evidence" value="ECO:0007669"/>
    <property type="project" value="TreeGrafter"/>
</dbReference>
<organism evidence="3 4">
    <name type="scientific">Bradyrhizobium oligotrophicum S58</name>
    <dbReference type="NCBI Taxonomy" id="1245469"/>
    <lineage>
        <taxon>Bacteria</taxon>
        <taxon>Pseudomonadati</taxon>
        <taxon>Pseudomonadota</taxon>
        <taxon>Alphaproteobacteria</taxon>
        <taxon>Hyphomicrobiales</taxon>
        <taxon>Nitrobacteraceae</taxon>
        <taxon>Bradyrhizobium</taxon>
    </lineage>
</organism>
<keyword evidence="1" id="KW-0472">Membrane</keyword>
<dbReference type="EMBL" id="AP012603">
    <property type="protein sequence ID" value="BAM88454.1"/>
    <property type="molecule type" value="Genomic_DNA"/>
</dbReference>
<feature type="transmembrane region" description="Helical" evidence="1">
    <location>
        <begin position="329"/>
        <end position="347"/>
    </location>
</feature>
<name>M4Z599_9BRAD</name>
<dbReference type="InterPro" id="IPR002656">
    <property type="entry name" value="Acyl_transf_3_dom"/>
</dbReference>
<dbReference type="eggNOG" id="COG1835">
    <property type="taxonomic scope" value="Bacteria"/>
</dbReference>
<dbReference type="PANTHER" id="PTHR23028:SF53">
    <property type="entry name" value="ACYL_TRANSF_3 DOMAIN-CONTAINING PROTEIN"/>
    <property type="match status" value="1"/>
</dbReference>
<dbReference type="GO" id="GO:0009103">
    <property type="term" value="P:lipopolysaccharide biosynthetic process"/>
    <property type="evidence" value="ECO:0007669"/>
    <property type="project" value="TreeGrafter"/>
</dbReference>
<keyword evidence="1" id="KW-0812">Transmembrane</keyword>
<keyword evidence="4" id="KW-1185">Reference proteome</keyword>
<reference evidence="3 4" key="1">
    <citation type="journal article" date="2013" name="Appl. Environ. Microbiol.">
        <title>Genome analysis suggests that the soil oligotrophic bacterium Agromonas oligotrophica (Bradyrhizobium oligotrophicum) is a nitrogen-fixing symbiont of Aeschynomene indica.</title>
        <authorList>
            <person name="Okubo T."/>
            <person name="Fukushima S."/>
            <person name="Itakura M."/>
            <person name="Oshima K."/>
            <person name="Longtonglang A."/>
            <person name="Teaumroong N."/>
            <person name="Mitsui H."/>
            <person name="Hattori M."/>
            <person name="Hattori R."/>
            <person name="Hattori T."/>
            <person name="Minamisawa K."/>
        </authorList>
    </citation>
    <scope>NUCLEOTIDE SEQUENCE [LARGE SCALE GENOMIC DNA]</scope>
    <source>
        <strain evidence="3 4">S58</strain>
    </source>
</reference>
<accession>M4Z599</accession>
<feature type="transmembrane region" description="Helical" evidence="1">
    <location>
        <begin position="21"/>
        <end position="41"/>
    </location>
</feature>
<dbReference type="PANTHER" id="PTHR23028">
    <property type="entry name" value="ACETYLTRANSFERASE"/>
    <property type="match status" value="1"/>
</dbReference>
<feature type="transmembrane region" description="Helical" evidence="1">
    <location>
        <begin position="61"/>
        <end position="82"/>
    </location>
</feature>
<evidence type="ECO:0000256" key="1">
    <source>
        <dbReference type="SAM" id="Phobius"/>
    </source>
</evidence>
<keyword evidence="1" id="KW-1133">Transmembrane helix</keyword>
<evidence type="ECO:0000313" key="4">
    <source>
        <dbReference type="Proteomes" id="UP000011841"/>
    </source>
</evidence>
<dbReference type="OrthoDB" id="9796461at2"/>
<gene>
    <name evidence="3" type="ORF">S58_24480</name>
</gene>
<feature type="transmembrane region" description="Helical" evidence="1">
    <location>
        <begin position="193"/>
        <end position="214"/>
    </location>
</feature>
<dbReference type="AlphaFoldDB" id="M4Z599"/>